<reference evidence="1 2" key="1">
    <citation type="journal article" date="2017" name="BMC Genomics">
        <title>Genome sequencing of 39 Akkermansia muciniphila isolates reveals its population structure, genomic and functional diverisity, and global distribution in mammalian gut microbiotas.</title>
        <authorList>
            <person name="Guo X."/>
            <person name="Li S."/>
            <person name="Zhang J."/>
            <person name="Wu F."/>
            <person name="Li X."/>
            <person name="Wu D."/>
            <person name="Zhang M."/>
            <person name="Ou Z."/>
            <person name="Jie Z."/>
            <person name="Yan Q."/>
            <person name="Li P."/>
            <person name="Yi J."/>
            <person name="Peng Y."/>
        </authorList>
    </citation>
    <scope>NUCLEOTIDE SEQUENCE [LARGE SCALE GENOMIC DNA]</scope>
    <source>
        <strain evidence="1 2">GP24</strain>
    </source>
</reference>
<gene>
    <name evidence="1" type="ORF">CXU22_04610</name>
</gene>
<evidence type="ECO:0000313" key="2">
    <source>
        <dbReference type="Proteomes" id="UP000236000"/>
    </source>
</evidence>
<organism evidence="1 2">
    <name type="scientific">Akkermansia muciniphila</name>
    <dbReference type="NCBI Taxonomy" id="239935"/>
    <lineage>
        <taxon>Bacteria</taxon>
        <taxon>Pseudomonadati</taxon>
        <taxon>Verrucomicrobiota</taxon>
        <taxon>Verrucomicrobiia</taxon>
        <taxon>Verrucomicrobiales</taxon>
        <taxon>Akkermansiaceae</taxon>
        <taxon>Akkermansia</taxon>
    </lineage>
</organism>
<sequence length="66" mass="7806">MVFNGCPTEEEFVVFHFSEGKIKLWRGRKPQMNEKNVDRIMNFVEAGTEMIKGKIRLNRFLIEKTS</sequence>
<evidence type="ECO:0000313" key="1">
    <source>
        <dbReference type="EMBL" id="PNC18594.1"/>
    </source>
</evidence>
<name>A0A2N8HER3_9BACT</name>
<comment type="caution">
    <text evidence="1">The sequence shown here is derived from an EMBL/GenBank/DDBJ whole genome shotgun (WGS) entry which is preliminary data.</text>
</comment>
<dbReference type="Proteomes" id="UP000236000">
    <property type="component" value="Unassembled WGS sequence"/>
</dbReference>
<accession>A0A2N8HER3</accession>
<protein>
    <submittedName>
        <fullName evidence="1">Uncharacterized protein</fullName>
    </submittedName>
</protein>
<dbReference type="EMBL" id="PJKA01000007">
    <property type="protein sequence ID" value="PNC18594.1"/>
    <property type="molecule type" value="Genomic_DNA"/>
</dbReference>
<dbReference type="AlphaFoldDB" id="A0A2N8HER3"/>
<proteinExistence type="predicted"/>